<dbReference type="InterPro" id="IPR001647">
    <property type="entry name" value="HTH_TetR"/>
</dbReference>
<dbReference type="Proteomes" id="UP001323798">
    <property type="component" value="Chromosome"/>
</dbReference>
<dbReference type="RefSeq" id="WP_320943401.1">
    <property type="nucleotide sequence ID" value="NZ_BAABEU010000011.1"/>
</dbReference>
<protein>
    <submittedName>
        <fullName evidence="6">TetR/AcrR family transcriptional regulator</fullName>
    </submittedName>
</protein>
<evidence type="ECO:0000313" key="6">
    <source>
        <dbReference type="EMBL" id="WPR90697.1"/>
    </source>
</evidence>
<keyword evidence="3" id="KW-0804">Transcription</keyword>
<keyword evidence="1" id="KW-0805">Transcription regulation</keyword>
<organism evidence="6 7">
    <name type="scientific">Microbacterium rhizosphaerae</name>
    <dbReference type="NCBI Taxonomy" id="1678237"/>
    <lineage>
        <taxon>Bacteria</taxon>
        <taxon>Bacillati</taxon>
        <taxon>Actinomycetota</taxon>
        <taxon>Actinomycetes</taxon>
        <taxon>Micrococcales</taxon>
        <taxon>Microbacteriaceae</taxon>
        <taxon>Microbacterium</taxon>
    </lineage>
</organism>
<dbReference type="PANTHER" id="PTHR30055">
    <property type="entry name" value="HTH-TYPE TRANSCRIPTIONAL REGULATOR RUTR"/>
    <property type="match status" value="1"/>
</dbReference>
<evidence type="ECO:0000256" key="1">
    <source>
        <dbReference type="ARBA" id="ARBA00023015"/>
    </source>
</evidence>
<dbReference type="PRINTS" id="PR00455">
    <property type="entry name" value="HTHTETR"/>
</dbReference>
<dbReference type="InterPro" id="IPR009057">
    <property type="entry name" value="Homeodomain-like_sf"/>
</dbReference>
<evidence type="ECO:0000256" key="3">
    <source>
        <dbReference type="ARBA" id="ARBA00023163"/>
    </source>
</evidence>
<evidence type="ECO:0000259" key="5">
    <source>
        <dbReference type="PROSITE" id="PS50977"/>
    </source>
</evidence>
<dbReference type="Pfam" id="PF00440">
    <property type="entry name" value="TetR_N"/>
    <property type="match status" value="1"/>
</dbReference>
<sequence length="213" mass="22808">MANNTAGRALDETAGAFRRGNGRTDRPPYDLDAVLDVAVATFNERGYEATSISVLAERLGTSKSALYYHVSGKEELLDRALSRALDALEGEIADAEALPGSAAERLEAALRGAVRALVAELPAVTLLLRVRGNTEVEREALRRRRSVDHRLSALVDAAHVEGSLRADLDSGTTSRLLFGMINSLVEWYHPDGPLSAQGLADTLVSVAMDGLRA</sequence>
<keyword evidence="2 4" id="KW-0238">DNA-binding</keyword>
<reference evidence="6 7" key="1">
    <citation type="submission" date="2023-11" db="EMBL/GenBank/DDBJ databases">
        <title>Genome sequence of Microbacterium rhizosphaerae KACC 19337.</title>
        <authorList>
            <person name="Choi H."/>
            <person name="Kim S."/>
            <person name="Kim Y."/>
            <person name="Kwon S.-W."/>
            <person name="Heo J."/>
        </authorList>
    </citation>
    <scope>NUCLEOTIDE SEQUENCE [LARGE SCALE GENOMIC DNA]</scope>
    <source>
        <strain evidence="6 7">KACC 19337</strain>
    </source>
</reference>
<evidence type="ECO:0000256" key="4">
    <source>
        <dbReference type="PROSITE-ProRule" id="PRU00335"/>
    </source>
</evidence>
<name>A0ABZ0STW1_9MICO</name>
<dbReference type="EMBL" id="CP139368">
    <property type="protein sequence ID" value="WPR90697.1"/>
    <property type="molecule type" value="Genomic_DNA"/>
</dbReference>
<feature type="DNA-binding region" description="H-T-H motif" evidence="4">
    <location>
        <begin position="51"/>
        <end position="70"/>
    </location>
</feature>
<feature type="domain" description="HTH tetR-type" evidence="5">
    <location>
        <begin position="28"/>
        <end position="88"/>
    </location>
</feature>
<dbReference type="Gene3D" id="1.10.10.60">
    <property type="entry name" value="Homeodomain-like"/>
    <property type="match status" value="1"/>
</dbReference>
<gene>
    <name evidence="6" type="ORF">SM116_05235</name>
</gene>
<dbReference type="InterPro" id="IPR050109">
    <property type="entry name" value="HTH-type_TetR-like_transc_reg"/>
</dbReference>
<keyword evidence="7" id="KW-1185">Reference proteome</keyword>
<evidence type="ECO:0000313" key="7">
    <source>
        <dbReference type="Proteomes" id="UP001323798"/>
    </source>
</evidence>
<dbReference type="Pfam" id="PF17932">
    <property type="entry name" value="TetR_C_24"/>
    <property type="match status" value="1"/>
</dbReference>
<dbReference type="SUPFAM" id="SSF48498">
    <property type="entry name" value="Tetracyclin repressor-like, C-terminal domain"/>
    <property type="match status" value="1"/>
</dbReference>
<accession>A0ABZ0STW1</accession>
<dbReference type="Gene3D" id="1.10.357.10">
    <property type="entry name" value="Tetracycline Repressor, domain 2"/>
    <property type="match status" value="1"/>
</dbReference>
<dbReference type="InterPro" id="IPR041490">
    <property type="entry name" value="KstR2_TetR_C"/>
</dbReference>
<dbReference type="InterPro" id="IPR036271">
    <property type="entry name" value="Tet_transcr_reg_TetR-rel_C_sf"/>
</dbReference>
<evidence type="ECO:0000256" key="2">
    <source>
        <dbReference type="ARBA" id="ARBA00023125"/>
    </source>
</evidence>
<dbReference type="SUPFAM" id="SSF46689">
    <property type="entry name" value="Homeodomain-like"/>
    <property type="match status" value="1"/>
</dbReference>
<dbReference type="PANTHER" id="PTHR30055:SF234">
    <property type="entry name" value="HTH-TYPE TRANSCRIPTIONAL REGULATOR BETI"/>
    <property type="match status" value="1"/>
</dbReference>
<dbReference type="PROSITE" id="PS50977">
    <property type="entry name" value="HTH_TETR_2"/>
    <property type="match status" value="1"/>
</dbReference>
<proteinExistence type="predicted"/>